<proteinExistence type="predicted"/>
<dbReference type="EMBL" id="JACFXV010000006">
    <property type="protein sequence ID" value="MBA5775611.1"/>
    <property type="molecule type" value="Genomic_DNA"/>
</dbReference>
<organism evidence="1 2">
    <name type="scientific">Stappia albiluteola</name>
    <dbReference type="NCBI Taxonomy" id="2758565"/>
    <lineage>
        <taxon>Bacteria</taxon>
        <taxon>Pseudomonadati</taxon>
        <taxon>Pseudomonadota</taxon>
        <taxon>Alphaproteobacteria</taxon>
        <taxon>Hyphomicrobiales</taxon>
        <taxon>Stappiaceae</taxon>
        <taxon>Stappia</taxon>
    </lineage>
</organism>
<accession>A0A839A8F9</accession>
<protein>
    <submittedName>
        <fullName evidence="1">Nucleotidyl transferase AbiEii/AbiGii toxin family protein</fullName>
    </submittedName>
</protein>
<dbReference type="RefSeq" id="WP_182161212.1">
    <property type="nucleotide sequence ID" value="NZ_JACFXV010000006.1"/>
</dbReference>
<dbReference type="AlphaFoldDB" id="A0A839A8F9"/>
<evidence type="ECO:0000313" key="1">
    <source>
        <dbReference type="EMBL" id="MBA5775611.1"/>
    </source>
</evidence>
<sequence>MKDKRKNIAQSVRDRLRTVTVRLRLDYNLVLTRYVLERLLYRLSVSSQRDRFALKGAMLFVVWTTDIIRPTQDLDLLGFGDSDVDALRDAFRDIMGTSVVDDGVVFDLDSVRAEPIRAEQLYDGVRVSALSFIGTARVPIQIDIGFGDAVTPDLEEQEYPVLLDAPAPRLRIYPRETVVAEKLEAIVDIGTRTSRMKDFYDLLSMARLFAFDGQTLSQAIRATFERRETELPDTVPPALSQDFAADMDAMERWNAFVRRTPLPIDPPNLTGVVEEITRFVMPPTIAAASGKSFTQNWRPSKGWTAEVSEERT</sequence>
<dbReference type="Pfam" id="PF08843">
    <property type="entry name" value="AbiEii"/>
    <property type="match status" value="1"/>
</dbReference>
<dbReference type="GO" id="GO:0016740">
    <property type="term" value="F:transferase activity"/>
    <property type="evidence" value="ECO:0007669"/>
    <property type="project" value="UniProtKB-KW"/>
</dbReference>
<dbReference type="InterPro" id="IPR014942">
    <property type="entry name" value="AbiEii"/>
</dbReference>
<keyword evidence="2" id="KW-1185">Reference proteome</keyword>
<dbReference type="Proteomes" id="UP000541109">
    <property type="component" value="Unassembled WGS sequence"/>
</dbReference>
<keyword evidence="1" id="KW-0808">Transferase</keyword>
<gene>
    <name evidence="1" type="ORF">H2509_00565</name>
</gene>
<reference evidence="1 2" key="1">
    <citation type="submission" date="2020-07" db="EMBL/GenBank/DDBJ databases">
        <title>Stappia sp., F7233, whole genome shotgun sequencing project.</title>
        <authorList>
            <person name="Jiang S."/>
            <person name="Liu Z.W."/>
            <person name="Du Z.J."/>
        </authorList>
    </citation>
    <scope>NUCLEOTIDE SEQUENCE [LARGE SCALE GENOMIC DNA]</scope>
    <source>
        <strain evidence="1 2">F7233</strain>
    </source>
</reference>
<comment type="caution">
    <text evidence="1">The sequence shown here is derived from an EMBL/GenBank/DDBJ whole genome shotgun (WGS) entry which is preliminary data.</text>
</comment>
<name>A0A839A8F9_9HYPH</name>
<evidence type="ECO:0000313" key="2">
    <source>
        <dbReference type="Proteomes" id="UP000541109"/>
    </source>
</evidence>